<protein>
    <submittedName>
        <fullName evidence="1">Uncharacterized protein</fullName>
    </submittedName>
</protein>
<gene>
    <name evidence="1" type="ORF">BCY86_00095</name>
</gene>
<organism evidence="1 2">
    <name type="scientific">Pajaroellobacter abortibovis</name>
    <dbReference type="NCBI Taxonomy" id="1882918"/>
    <lineage>
        <taxon>Bacteria</taxon>
        <taxon>Pseudomonadati</taxon>
        <taxon>Myxococcota</taxon>
        <taxon>Polyangia</taxon>
        <taxon>Polyangiales</taxon>
        <taxon>Polyangiaceae</taxon>
    </lineage>
</organism>
<name>A0A1L6MUQ6_9BACT</name>
<reference evidence="1 2" key="1">
    <citation type="submission" date="2016-08" db="EMBL/GenBank/DDBJ databases">
        <title>Identification and validation of antigenic proteins from Pajaroellobacter abortibovis using de-novo genome sequence assembly and reverse vaccinology.</title>
        <authorList>
            <person name="Welly B.T."/>
            <person name="Miller M.R."/>
            <person name="Stott J.L."/>
            <person name="Blanchard M.T."/>
            <person name="Islas-Trejo A.D."/>
            <person name="O'Rourke S.M."/>
            <person name="Young A.E."/>
            <person name="Medrano J.F."/>
            <person name="Van Eenennaam A.L."/>
        </authorList>
    </citation>
    <scope>NUCLEOTIDE SEQUENCE [LARGE SCALE GENOMIC DNA]</scope>
    <source>
        <strain evidence="1 2">BTF92-0548A/99-0131</strain>
    </source>
</reference>
<proteinExistence type="predicted"/>
<dbReference type="EMBL" id="CP016908">
    <property type="protein sequence ID" value="APR99248.1"/>
    <property type="molecule type" value="Genomic_DNA"/>
</dbReference>
<dbReference type="KEGG" id="pabo:BCY86_00095"/>
<evidence type="ECO:0000313" key="1">
    <source>
        <dbReference type="EMBL" id="APR99248.1"/>
    </source>
</evidence>
<dbReference type="RefSeq" id="WP_075275882.1">
    <property type="nucleotide sequence ID" value="NZ_CP016908.1"/>
</dbReference>
<dbReference type="OrthoDB" id="5476519at2"/>
<dbReference type="Proteomes" id="UP000185544">
    <property type="component" value="Chromosome"/>
</dbReference>
<evidence type="ECO:0000313" key="2">
    <source>
        <dbReference type="Proteomes" id="UP000185544"/>
    </source>
</evidence>
<accession>A0A1L6MUQ6</accession>
<dbReference type="AlphaFoldDB" id="A0A1L6MUQ6"/>
<keyword evidence="2" id="KW-1185">Reference proteome</keyword>
<sequence>MDDHLAHTPLSPELLPDPNPLTLLLYVQILDPSDRVIGYSLASIEGIDDVAMVLMEPLLTPMDQATPLSLEQAPIFSSSDPGFPEEMRRKMERILRMGEWSYFPSCSSRRVPPGS</sequence>